<keyword evidence="2" id="KW-1185">Reference proteome</keyword>
<comment type="caution">
    <text evidence="1">The sequence shown here is derived from an EMBL/GenBank/DDBJ whole genome shotgun (WGS) entry which is preliminary data.</text>
</comment>
<proteinExistence type="predicted"/>
<organism evidence="1 2">
    <name type="scientific">Gossypium australe</name>
    <dbReference type="NCBI Taxonomy" id="47621"/>
    <lineage>
        <taxon>Eukaryota</taxon>
        <taxon>Viridiplantae</taxon>
        <taxon>Streptophyta</taxon>
        <taxon>Embryophyta</taxon>
        <taxon>Tracheophyta</taxon>
        <taxon>Spermatophyta</taxon>
        <taxon>Magnoliopsida</taxon>
        <taxon>eudicotyledons</taxon>
        <taxon>Gunneridae</taxon>
        <taxon>Pentapetalae</taxon>
        <taxon>rosids</taxon>
        <taxon>malvids</taxon>
        <taxon>Malvales</taxon>
        <taxon>Malvaceae</taxon>
        <taxon>Malvoideae</taxon>
        <taxon>Gossypium</taxon>
    </lineage>
</organism>
<protein>
    <submittedName>
        <fullName evidence="1">Nascent polypeptide-associated complex subunit alpha-like protein 2</fullName>
    </submittedName>
</protein>
<reference evidence="1" key="1">
    <citation type="submission" date="2019-08" db="EMBL/GenBank/DDBJ databases">
        <authorList>
            <person name="Liu F."/>
        </authorList>
    </citation>
    <scope>NUCLEOTIDE SEQUENCE [LARGE SCALE GENOMIC DNA]</scope>
    <source>
        <strain evidence="1">PA1801</strain>
        <tissue evidence="1">Leaf</tissue>
    </source>
</reference>
<accession>A0A5B6WH57</accession>
<sequence>MSPAAVVEAANPEIEHVPSTEESKIDLQSEEVVVLFSFKIFSDENLKLKRNFKANMDIKSLRNLKSFRDSVIH</sequence>
<name>A0A5B6WH57_9ROSI</name>
<gene>
    <name evidence="1" type="ORF">EPI10_020873</name>
</gene>
<evidence type="ECO:0000313" key="1">
    <source>
        <dbReference type="EMBL" id="KAA3480447.1"/>
    </source>
</evidence>
<dbReference type="AlphaFoldDB" id="A0A5B6WH57"/>
<dbReference type="EMBL" id="SMMG02000003">
    <property type="protein sequence ID" value="KAA3480447.1"/>
    <property type="molecule type" value="Genomic_DNA"/>
</dbReference>
<dbReference type="Proteomes" id="UP000325315">
    <property type="component" value="Unassembled WGS sequence"/>
</dbReference>
<evidence type="ECO:0000313" key="2">
    <source>
        <dbReference type="Proteomes" id="UP000325315"/>
    </source>
</evidence>